<organism evidence="5 6">
    <name type="scientific">Hyphodiscus hymeniophilus</name>
    <dbReference type="NCBI Taxonomy" id="353542"/>
    <lineage>
        <taxon>Eukaryota</taxon>
        <taxon>Fungi</taxon>
        <taxon>Dikarya</taxon>
        <taxon>Ascomycota</taxon>
        <taxon>Pezizomycotina</taxon>
        <taxon>Leotiomycetes</taxon>
        <taxon>Helotiales</taxon>
        <taxon>Hyphodiscaceae</taxon>
        <taxon>Hyphodiscus</taxon>
    </lineage>
</organism>
<dbReference type="PROSITE" id="PS51987">
    <property type="entry name" value="GS_CATALYTIC"/>
    <property type="match status" value="1"/>
</dbReference>
<sequence>MMQSPLLTAVLADGSLLMDDVEIGFDDMFPDWNTLRALPHQPGHAHVMCFVKERGIWDGKGFRRCPRSRLLEFTDNIKAKHNLDFLVGVEIEFFIMEASKDVLPAAPVQTNPHIFSPASLRNEYMPVLAEIVSALTKVGIMVRQFHTEGKSMFEISTEPLPALQAADALIYSQEAIRTICYNHGLHATMHPKPFEKLGGVGSHMHLSISWTEKEEAFLAGLLESWASLAAFYMPSFDSYARVRPGEAGEYVCWGMHNRTANIRKMKAGHWELRSVDGTANPYLTLLAILNAGMLGLEQDQELVMKDPVLKMYPGIKTEHTLEEKDYGQYGIKDKMPTSLKDSLELLKKNETLLEAIGPEIMDRYVKVKTKEEENFSKLTRAERMELSVRIH</sequence>
<protein>
    <submittedName>
        <fullName evidence="5">FluG</fullName>
    </submittedName>
</protein>
<dbReference type="InterPro" id="IPR014746">
    <property type="entry name" value="Gln_synth/guanido_kin_cat_dom"/>
</dbReference>
<dbReference type="OrthoDB" id="3364440at2759"/>
<dbReference type="Gene3D" id="3.30.590.10">
    <property type="entry name" value="Glutamine synthetase/guanido kinase, catalytic domain"/>
    <property type="match status" value="1"/>
</dbReference>
<dbReference type="InterPro" id="IPR008146">
    <property type="entry name" value="Gln_synth_cat_dom"/>
</dbReference>
<reference evidence="5" key="1">
    <citation type="submission" date="2019-07" db="EMBL/GenBank/DDBJ databases">
        <title>Hyphodiscus hymeniophilus genome sequencing and assembly.</title>
        <authorList>
            <person name="Kramer G."/>
            <person name="Nodwell J."/>
        </authorList>
    </citation>
    <scope>NUCLEOTIDE SEQUENCE</scope>
    <source>
        <strain evidence="5">ATCC 34498</strain>
    </source>
</reference>
<keyword evidence="1" id="KW-0436">Ligase</keyword>
<accession>A0A9P6VMN4</accession>
<evidence type="ECO:0000256" key="1">
    <source>
        <dbReference type="ARBA" id="ARBA00022598"/>
    </source>
</evidence>
<dbReference type="PANTHER" id="PTHR43785:SF2">
    <property type="entry name" value="TYPE-1 GLUTAMINE SYNTHETASE 1"/>
    <property type="match status" value="1"/>
</dbReference>
<name>A0A9P6VMN4_9HELO</name>
<keyword evidence="6" id="KW-1185">Reference proteome</keyword>
<feature type="domain" description="GS catalytic" evidence="4">
    <location>
        <begin position="66"/>
        <end position="391"/>
    </location>
</feature>
<evidence type="ECO:0000256" key="2">
    <source>
        <dbReference type="PROSITE-ProRule" id="PRU01331"/>
    </source>
</evidence>
<dbReference type="Pfam" id="PF00120">
    <property type="entry name" value="Gln-synt_C"/>
    <property type="match status" value="1"/>
</dbReference>
<dbReference type="GO" id="GO:0004356">
    <property type="term" value="F:glutamine synthetase activity"/>
    <property type="evidence" value="ECO:0007669"/>
    <property type="project" value="InterPro"/>
</dbReference>
<dbReference type="SMART" id="SM01230">
    <property type="entry name" value="Gln-synt_C"/>
    <property type="match status" value="1"/>
</dbReference>
<dbReference type="Proteomes" id="UP000785200">
    <property type="component" value="Unassembled WGS sequence"/>
</dbReference>
<dbReference type="SUPFAM" id="SSF55931">
    <property type="entry name" value="Glutamine synthetase/guanido kinase"/>
    <property type="match status" value="1"/>
</dbReference>
<evidence type="ECO:0000313" key="5">
    <source>
        <dbReference type="EMBL" id="KAG0650395.1"/>
    </source>
</evidence>
<dbReference type="EMBL" id="VNKQ01000006">
    <property type="protein sequence ID" value="KAG0650395.1"/>
    <property type="molecule type" value="Genomic_DNA"/>
</dbReference>
<gene>
    <name evidence="5" type="ORF">D0Z07_3088</name>
</gene>
<proteinExistence type="inferred from homology"/>
<dbReference type="AlphaFoldDB" id="A0A9P6VMN4"/>
<evidence type="ECO:0000259" key="4">
    <source>
        <dbReference type="PROSITE" id="PS51987"/>
    </source>
</evidence>
<comment type="caution">
    <text evidence="5">The sequence shown here is derived from an EMBL/GenBank/DDBJ whole genome shotgun (WGS) entry which is preliminary data.</text>
</comment>
<evidence type="ECO:0000256" key="3">
    <source>
        <dbReference type="RuleBase" id="RU000384"/>
    </source>
</evidence>
<comment type="similarity">
    <text evidence="2 3">Belongs to the glutamine synthetase family.</text>
</comment>
<dbReference type="PANTHER" id="PTHR43785">
    <property type="entry name" value="GAMMA-GLUTAMYLPUTRESCINE SYNTHETASE"/>
    <property type="match status" value="1"/>
</dbReference>
<evidence type="ECO:0000313" key="6">
    <source>
        <dbReference type="Proteomes" id="UP000785200"/>
    </source>
</evidence>